<dbReference type="Proteomes" id="UP000231564">
    <property type="component" value="Chromosome MARIT"/>
</dbReference>
<reference evidence="1 2" key="1">
    <citation type="submission" date="2016-11" db="EMBL/GenBank/DDBJ databases">
        <authorList>
            <person name="Jaros S."/>
            <person name="Januszkiewicz K."/>
            <person name="Wedrychowicz H."/>
        </authorList>
    </citation>
    <scope>NUCLEOTIDE SEQUENCE [LARGE SCALE GENOMIC DNA]</scope>
    <source>
        <strain evidence="1">NCIMB 2154T</strain>
    </source>
</reference>
<evidence type="ECO:0000313" key="2">
    <source>
        <dbReference type="Proteomes" id="UP000231564"/>
    </source>
</evidence>
<protein>
    <submittedName>
        <fullName evidence="1">Uncharacterized protein</fullName>
    </submittedName>
</protein>
<dbReference type="AlphaFoldDB" id="A0A2H1E5U6"/>
<proteinExistence type="predicted"/>
<name>A0A2H1E5U6_9FLAO</name>
<dbReference type="EMBL" id="LT634361">
    <property type="protein sequence ID" value="SFZ80049.1"/>
    <property type="molecule type" value="Genomic_DNA"/>
</dbReference>
<sequence>MVILLYSVNEKDIRRLIVNLTSGAKMMKNIRNHYRQMYVGTNLAYRYWKKVNLLCQKYLQNDKTIGCNELFRFYKHKTEQRFKKPIDGRLK</sequence>
<dbReference type="KEGG" id="tmar:MARIT_0128"/>
<accession>A0A2H1E5U6</accession>
<gene>
    <name evidence="1" type="ORF">MARIT_0128</name>
</gene>
<keyword evidence="2" id="KW-1185">Reference proteome</keyword>
<organism evidence="1 2">
    <name type="scientific">Tenacibaculum maritimum NCIMB 2154</name>
    <dbReference type="NCBI Taxonomy" id="1349785"/>
    <lineage>
        <taxon>Bacteria</taxon>
        <taxon>Pseudomonadati</taxon>
        <taxon>Bacteroidota</taxon>
        <taxon>Flavobacteriia</taxon>
        <taxon>Flavobacteriales</taxon>
        <taxon>Flavobacteriaceae</taxon>
        <taxon>Tenacibaculum</taxon>
    </lineage>
</organism>
<evidence type="ECO:0000313" key="1">
    <source>
        <dbReference type="EMBL" id="SFZ80049.1"/>
    </source>
</evidence>